<comment type="caution">
    <text evidence="6">The sequence shown here is derived from an EMBL/GenBank/DDBJ whole genome shotgun (WGS) entry which is preliminary data.</text>
</comment>
<evidence type="ECO:0000313" key="7">
    <source>
        <dbReference type="Proteomes" id="UP000785679"/>
    </source>
</evidence>
<dbReference type="PROSITE" id="PS50127">
    <property type="entry name" value="UBC_2"/>
    <property type="match status" value="1"/>
</dbReference>
<evidence type="ECO:0000259" key="5">
    <source>
        <dbReference type="PROSITE" id="PS50127"/>
    </source>
</evidence>
<feature type="active site" description="Glycyl thioester intermediate" evidence="3">
    <location>
        <position position="107"/>
    </location>
</feature>
<dbReference type="EMBL" id="RRYP01015050">
    <property type="protein sequence ID" value="TNV75691.1"/>
    <property type="molecule type" value="Genomic_DNA"/>
</dbReference>
<dbReference type="SUPFAM" id="SSF54495">
    <property type="entry name" value="UBC-like"/>
    <property type="match status" value="1"/>
</dbReference>
<comment type="similarity">
    <text evidence="4">Belongs to the ubiquitin-conjugating enzyme family.</text>
</comment>
<keyword evidence="4" id="KW-0547">Nucleotide-binding</keyword>
<gene>
    <name evidence="6" type="ORF">FGO68_gene5965</name>
</gene>
<dbReference type="GO" id="GO:0005524">
    <property type="term" value="F:ATP binding"/>
    <property type="evidence" value="ECO:0007669"/>
    <property type="project" value="UniProtKB-UniRule"/>
</dbReference>
<protein>
    <recommendedName>
        <fullName evidence="5">UBC core domain-containing protein</fullName>
    </recommendedName>
</protein>
<evidence type="ECO:0000256" key="3">
    <source>
        <dbReference type="PROSITE-ProRule" id="PRU10133"/>
    </source>
</evidence>
<dbReference type="AlphaFoldDB" id="A0A8J8NIA7"/>
<dbReference type="PROSITE" id="PS00183">
    <property type="entry name" value="UBC_1"/>
    <property type="match status" value="1"/>
</dbReference>
<keyword evidence="1" id="KW-0808">Transferase</keyword>
<evidence type="ECO:0000256" key="2">
    <source>
        <dbReference type="ARBA" id="ARBA00022786"/>
    </source>
</evidence>
<keyword evidence="7" id="KW-1185">Reference proteome</keyword>
<reference evidence="6" key="1">
    <citation type="submission" date="2019-06" db="EMBL/GenBank/DDBJ databases">
        <authorList>
            <person name="Zheng W."/>
        </authorList>
    </citation>
    <scope>NUCLEOTIDE SEQUENCE</scope>
    <source>
        <strain evidence="6">QDHG01</strain>
    </source>
</reference>
<dbReference type="InterPro" id="IPR016135">
    <property type="entry name" value="UBQ-conjugating_enzyme/RWD"/>
</dbReference>
<dbReference type="SMART" id="SM00212">
    <property type="entry name" value="UBCc"/>
    <property type="match status" value="1"/>
</dbReference>
<evidence type="ECO:0000256" key="1">
    <source>
        <dbReference type="ARBA" id="ARBA00022679"/>
    </source>
</evidence>
<organism evidence="6 7">
    <name type="scientific">Halteria grandinella</name>
    <dbReference type="NCBI Taxonomy" id="5974"/>
    <lineage>
        <taxon>Eukaryota</taxon>
        <taxon>Sar</taxon>
        <taxon>Alveolata</taxon>
        <taxon>Ciliophora</taxon>
        <taxon>Intramacronucleata</taxon>
        <taxon>Spirotrichea</taxon>
        <taxon>Stichotrichia</taxon>
        <taxon>Sporadotrichida</taxon>
        <taxon>Halteriidae</taxon>
        <taxon>Halteria</taxon>
    </lineage>
</organism>
<dbReference type="CDD" id="cd23794">
    <property type="entry name" value="UBCc_UBE2F_UBE2M"/>
    <property type="match status" value="1"/>
</dbReference>
<name>A0A8J8NIA7_HALGN</name>
<dbReference type="GO" id="GO:0016740">
    <property type="term" value="F:transferase activity"/>
    <property type="evidence" value="ECO:0007669"/>
    <property type="project" value="UniProtKB-KW"/>
</dbReference>
<dbReference type="OrthoDB" id="10249039at2759"/>
<sequence>MAESGKTEEEIAAVVKQGKKAPGQLRVIRDLGDTADFGPELRLTQPDLNNFMLFNLDVDINMPDSIWRKGKYRFTISIPNDYPHTAPKVHCDTQIYHPNIDMQGNVCLNILRADWKPVLGLSAICLGLQFLFIEPNSEDPLNLEAAQLMRSNPSQFKEKVSKTLRGGTYDGKVFPKFI</sequence>
<dbReference type="InterPro" id="IPR023313">
    <property type="entry name" value="UBQ-conjugating_AS"/>
</dbReference>
<keyword evidence="4" id="KW-0067">ATP-binding</keyword>
<dbReference type="Gene3D" id="3.10.110.10">
    <property type="entry name" value="Ubiquitin Conjugating Enzyme"/>
    <property type="match status" value="1"/>
</dbReference>
<dbReference type="PANTHER" id="PTHR24068">
    <property type="entry name" value="UBIQUITIN-CONJUGATING ENZYME E2"/>
    <property type="match status" value="1"/>
</dbReference>
<feature type="domain" description="UBC core" evidence="5">
    <location>
        <begin position="22"/>
        <end position="169"/>
    </location>
</feature>
<dbReference type="Pfam" id="PF00179">
    <property type="entry name" value="UQ_con"/>
    <property type="match status" value="1"/>
</dbReference>
<evidence type="ECO:0000313" key="6">
    <source>
        <dbReference type="EMBL" id="TNV75691.1"/>
    </source>
</evidence>
<evidence type="ECO:0000256" key="4">
    <source>
        <dbReference type="RuleBase" id="RU362109"/>
    </source>
</evidence>
<dbReference type="Proteomes" id="UP000785679">
    <property type="component" value="Unassembled WGS sequence"/>
</dbReference>
<accession>A0A8J8NIA7</accession>
<dbReference type="InterPro" id="IPR000608">
    <property type="entry name" value="UBC"/>
</dbReference>
<keyword evidence="2 4" id="KW-0833">Ubl conjugation pathway</keyword>
<proteinExistence type="inferred from homology"/>